<dbReference type="EMBL" id="CP039690">
    <property type="protein sequence ID" value="QCI66218.1"/>
    <property type="molecule type" value="Genomic_DNA"/>
</dbReference>
<feature type="short sequence motif" description="GXSXG" evidence="2">
    <location>
        <begin position="41"/>
        <end position="45"/>
    </location>
</feature>
<organism evidence="4 5">
    <name type="scientific">Phreatobacter stygius</name>
    <dbReference type="NCBI Taxonomy" id="1940610"/>
    <lineage>
        <taxon>Bacteria</taxon>
        <taxon>Pseudomonadati</taxon>
        <taxon>Pseudomonadota</taxon>
        <taxon>Alphaproteobacteria</taxon>
        <taxon>Hyphomicrobiales</taxon>
        <taxon>Phreatobacteraceae</taxon>
        <taxon>Phreatobacter</taxon>
    </lineage>
</organism>
<dbReference type="AlphaFoldDB" id="A0A4D7B777"/>
<gene>
    <name evidence="4" type="ORF">E8M01_19565</name>
</gene>
<dbReference type="OrthoDB" id="7401351at2"/>
<keyword evidence="1 2" id="KW-0443">Lipid metabolism</keyword>
<evidence type="ECO:0000256" key="1">
    <source>
        <dbReference type="ARBA" id="ARBA00023098"/>
    </source>
</evidence>
<feature type="domain" description="PNPLA" evidence="3">
    <location>
        <begin position="9"/>
        <end position="214"/>
    </location>
</feature>
<dbReference type="KEGG" id="pstg:E8M01_19565"/>
<feature type="active site" description="Nucleophile" evidence="2">
    <location>
        <position position="43"/>
    </location>
</feature>
<keyword evidence="5" id="KW-1185">Reference proteome</keyword>
<comment type="caution">
    <text evidence="2">Lacks conserved residue(s) required for the propagation of feature annotation.</text>
</comment>
<feature type="active site" description="Proton acceptor" evidence="2">
    <location>
        <position position="201"/>
    </location>
</feature>
<proteinExistence type="predicted"/>
<protein>
    <submittedName>
        <fullName evidence="4">Patatin-like phospholipase family protein</fullName>
    </submittedName>
</protein>
<evidence type="ECO:0000313" key="4">
    <source>
        <dbReference type="EMBL" id="QCI66218.1"/>
    </source>
</evidence>
<dbReference type="RefSeq" id="WP_136961662.1">
    <property type="nucleotide sequence ID" value="NZ_CP039690.1"/>
</dbReference>
<keyword evidence="2" id="KW-0378">Hydrolase</keyword>
<feature type="short sequence motif" description="DGA/G" evidence="2">
    <location>
        <begin position="201"/>
        <end position="203"/>
    </location>
</feature>
<dbReference type="SUPFAM" id="SSF52151">
    <property type="entry name" value="FabD/lysophospholipase-like"/>
    <property type="match status" value="1"/>
</dbReference>
<dbReference type="Gene3D" id="3.40.1090.10">
    <property type="entry name" value="Cytosolic phospholipase A2 catalytic domain"/>
    <property type="match status" value="1"/>
</dbReference>
<evidence type="ECO:0000256" key="2">
    <source>
        <dbReference type="PROSITE-ProRule" id="PRU01161"/>
    </source>
</evidence>
<sequence length="281" mass="29784">MSSTRFDAIAFAGGGNRCYWQGGFWEAFNAVHPQDPGMVVGVSAGAFQACFSLIGEGERVRRIVLEACATIEKEVVWSELAKGRSPFIVGSLYRDLLTQTFGALELAALKAAPEILIQVTHPPRLMPSIVAAYAAIGAYQVEKALTGAAYSKAGRHVGLTPTWISTHAVETPEELIEALMGTASVPPFMPIGQVNGRPALDGGLVDNPPVEKIGTVERHGGRTLVLTTRAGKPLPEAAGRTVVRPSVPIITSRFAVTDAEAIKGAYELGLRDGEAFAASFR</sequence>
<dbReference type="InterPro" id="IPR002641">
    <property type="entry name" value="PNPLA_dom"/>
</dbReference>
<dbReference type="Pfam" id="PF01734">
    <property type="entry name" value="Patatin"/>
    <property type="match status" value="1"/>
</dbReference>
<reference evidence="4 5" key="1">
    <citation type="submission" date="2019-04" db="EMBL/GenBank/DDBJ databases">
        <title>Phreatobacter aquaticus sp. nov.</title>
        <authorList>
            <person name="Choi A."/>
        </authorList>
    </citation>
    <scope>NUCLEOTIDE SEQUENCE [LARGE SCALE GENOMIC DNA]</scope>
    <source>
        <strain evidence="4 5">KCTC 52518</strain>
    </source>
</reference>
<evidence type="ECO:0000259" key="3">
    <source>
        <dbReference type="PROSITE" id="PS51635"/>
    </source>
</evidence>
<name>A0A4D7B777_9HYPH</name>
<dbReference type="PROSITE" id="PS51635">
    <property type="entry name" value="PNPLA"/>
    <property type="match status" value="1"/>
</dbReference>
<accession>A0A4D7B777</accession>
<dbReference type="GO" id="GO:0016042">
    <property type="term" value="P:lipid catabolic process"/>
    <property type="evidence" value="ECO:0007669"/>
    <property type="project" value="UniProtKB-UniRule"/>
</dbReference>
<dbReference type="InterPro" id="IPR016035">
    <property type="entry name" value="Acyl_Trfase/lysoPLipase"/>
</dbReference>
<dbReference type="Proteomes" id="UP000298781">
    <property type="component" value="Chromosome"/>
</dbReference>
<dbReference type="GO" id="GO:0016787">
    <property type="term" value="F:hydrolase activity"/>
    <property type="evidence" value="ECO:0007669"/>
    <property type="project" value="UniProtKB-UniRule"/>
</dbReference>
<evidence type="ECO:0000313" key="5">
    <source>
        <dbReference type="Proteomes" id="UP000298781"/>
    </source>
</evidence>
<keyword evidence="2" id="KW-0442">Lipid degradation</keyword>